<dbReference type="RefSeq" id="WP_117600956.1">
    <property type="nucleotide sequence ID" value="NZ_QSVA01000013.1"/>
</dbReference>
<dbReference type="PANTHER" id="PTHR35532:SF5">
    <property type="entry name" value="CARBOHYDRATE-BINDING DOMAIN-CONTAINING PROTEIN"/>
    <property type="match status" value="1"/>
</dbReference>
<accession>A0A3E5EU88</accession>
<proteinExistence type="predicted"/>
<comment type="caution">
    <text evidence="2">The sequence shown here is derived from an EMBL/GenBank/DDBJ whole genome shotgun (WGS) entry which is preliminary data.</text>
</comment>
<dbReference type="EMBL" id="QSVA01000013">
    <property type="protein sequence ID" value="RGN92333.1"/>
    <property type="molecule type" value="Genomic_DNA"/>
</dbReference>
<feature type="coiled-coil region" evidence="1">
    <location>
        <begin position="35"/>
        <end position="62"/>
    </location>
</feature>
<evidence type="ECO:0000313" key="2">
    <source>
        <dbReference type="EMBL" id="RGN92333.1"/>
    </source>
</evidence>
<evidence type="ECO:0000256" key="1">
    <source>
        <dbReference type="SAM" id="Coils"/>
    </source>
</evidence>
<dbReference type="Proteomes" id="UP000260759">
    <property type="component" value="Unassembled WGS sequence"/>
</dbReference>
<dbReference type="AlphaFoldDB" id="A0A3E5EU88"/>
<gene>
    <name evidence="2" type="ORF">DXB37_14660</name>
</gene>
<dbReference type="PANTHER" id="PTHR35532">
    <property type="entry name" value="SIMILAR TO POLYHYDROXYALKANOATE DEPOLYMERASE"/>
    <property type="match status" value="1"/>
</dbReference>
<name>A0A3E5EU88_BACUN</name>
<protein>
    <recommendedName>
        <fullName evidence="4">Peptide-N(4)-(N-acetyl-beta-glucosaminyl)asparagine amidase</fullName>
    </recommendedName>
</protein>
<organism evidence="2 3">
    <name type="scientific">Bacteroides uniformis</name>
    <dbReference type="NCBI Taxonomy" id="820"/>
    <lineage>
        <taxon>Bacteria</taxon>
        <taxon>Pseudomonadati</taxon>
        <taxon>Bacteroidota</taxon>
        <taxon>Bacteroidia</taxon>
        <taxon>Bacteroidales</taxon>
        <taxon>Bacteroidaceae</taxon>
        <taxon>Bacteroides</taxon>
    </lineage>
</organism>
<reference evidence="2 3" key="1">
    <citation type="submission" date="2018-08" db="EMBL/GenBank/DDBJ databases">
        <title>A genome reference for cultivated species of the human gut microbiota.</title>
        <authorList>
            <person name="Zou Y."/>
            <person name="Xue W."/>
            <person name="Luo G."/>
        </authorList>
    </citation>
    <scope>NUCLEOTIDE SEQUENCE [LARGE SCALE GENOMIC DNA]</scope>
    <source>
        <strain evidence="2 3">OM03-4</strain>
    </source>
</reference>
<dbReference type="Gene3D" id="2.60.120.260">
    <property type="entry name" value="Galactose-binding domain-like"/>
    <property type="match status" value="2"/>
</dbReference>
<evidence type="ECO:0008006" key="4">
    <source>
        <dbReference type="Google" id="ProtNLM"/>
    </source>
</evidence>
<sequence length="667" mass="76634">MMAGFILRKYFRNGGFNVISGLVAVLLACSSCFSDLKLERALVAAEENRSELEKVLKHYSLDSPDRQKYKAAVYLIRNMMDCYSLDYVYGDEYVRVIDSLSNINGTPVQEDFMRDVDSISRCLNRKILQSGSVIKCDLRHLTAGQLIRHIDMSFESLRYPWTKELDFSDFCEYVLPHRIGHERLEEWMTDYRNSMKVALDSFARTAMADSCICSYYLRKYAERDFFYTTIVPELSPSSLLYSTIGLGNCKELQALTVYSLRSLGIPVAIDFTPQWGKRSLGHSWCTLIGKGNQLPFLFYDKVPLGEHLADMRKRDGLAKVYRRMYSEQEGTLASLLPQEEIPPLFEDKHLKDVSELYFTPVAATVNLSFSPPEKKEYAYLSVFNNKGWIPIDWGRIKNGKVEFKKVAKGNAYLATYYHRGKTYPASNPFIVEENGDTRLLAPDVNSFTSVFLRRKYPDKKHVYELSRSRTVGGRFQIMADVSERFTDVCTIDEFPETLAPVSIVFDTPVEATALRYLSAPDSNVFLAELELYDEQDNLVEGEIIGTDGSWYGNGRDKYKVFDHDMLTYFDAPVSSGGWVGLSFGRVRKIKRIVYAPYNDDNGINKGELYELFYFDAGWVSLGEKYGDSSYTMNYDRVPRNALLLLRNKTKGQEVRIFTQEDGKHEWW</sequence>
<keyword evidence="1" id="KW-0175">Coiled coil</keyword>
<evidence type="ECO:0000313" key="3">
    <source>
        <dbReference type="Proteomes" id="UP000260759"/>
    </source>
</evidence>